<evidence type="ECO:0000256" key="5">
    <source>
        <dbReference type="ARBA" id="ARBA00023004"/>
    </source>
</evidence>
<proteinExistence type="predicted"/>
<dbReference type="SUPFAM" id="SSF55124">
    <property type="entry name" value="Nitrite/Sulfite reductase N-terminal domain-like"/>
    <property type="match status" value="2"/>
</dbReference>
<dbReference type="InterPro" id="IPR051329">
    <property type="entry name" value="NIR_SIR_4Fe-4S"/>
</dbReference>
<keyword evidence="6" id="KW-0411">Iron-sulfur</keyword>
<organism evidence="9">
    <name type="scientific">Sinorhizobium medicae</name>
    <dbReference type="NCBI Taxonomy" id="110321"/>
    <lineage>
        <taxon>Bacteria</taxon>
        <taxon>Pseudomonadati</taxon>
        <taxon>Pseudomonadota</taxon>
        <taxon>Alphaproteobacteria</taxon>
        <taxon>Hyphomicrobiales</taxon>
        <taxon>Rhizobiaceae</taxon>
        <taxon>Sinorhizobium/Ensifer group</taxon>
        <taxon>Sinorhizobium</taxon>
    </lineage>
</organism>
<keyword evidence="1" id="KW-0004">4Fe-4S</keyword>
<dbReference type="InterPro" id="IPR006067">
    <property type="entry name" value="NO2/SO3_Rdtase_4Fe4S_dom"/>
</dbReference>
<dbReference type="InterPro" id="IPR036136">
    <property type="entry name" value="Nit/Sulf_reduc_fer-like_dom_sf"/>
</dbReference>
<evidence type="ECO:0000256" key="2">
    <source>
        <dbReference type="ARBA" id="ARBA00022617"/>
    </source>
</evidence>
<dbReference type="PANTHER" id="PTHR32439:SF9">
    <property type="entry name" value="BLR3264 PROTEIN"/>
    <property type="match status" value="1"/>
</dbReference>
<dbReference type="InterPro" id="IPR045854">
    <property type="entry name" value="NO2/SO3_Rdtase_4Fe4S_sf"/>
</dbReference>
<protein>
    <submittedName>
        <fullName evidence="9">Nitrite/sulfite reductase hemoprotein beta-component ferrodoxin domain protein</fullName>
    </submittedName>
</protein>
<keyword evidence="4" id="KW-0560">Oxidoreductase</keyword>
<evidence type="ECO:0000256" key="4">
    <source>
        <dbReference type="ARBA" id="ARBA00023002"/>
    </source>
</evidence>
<feature type="domain" description="Nitrite/sulphite reductase 4Fe-4S" evidence="7">
    <location>
        <begin position="119"/>
        <end position="272"/>
    </location>
</feature>
<dbReference type="Pfam" id="PF01077">
    <property type="entry name" value="NIR_SIR"/>
    <property type="match status" value="2"/>
</dbReference>
<reference evidence="9" key="1">
    <citation type="submission" date="2019-06" db="EMBL/GenBank/DDBJ databases">
        <authorList>
            <person name="Le Quere A."/>
            <person name="Colella S."/>
        </authorList>
    </citation>
    <scope>NUCLEOTIDE SEQUENCE</scope>
    <source>
        <strain evidence="9">EmedicaeMD41</strain>
    </source>
</reference>
<dbReference type="PANTHER" id="PTHR32439">
    <property type="entry name" value="FERREDOXIN--NITRITE REDUCTASE, CHLOROPLASTIC"/>
    <property type="match status" value="1"/>
</dbReference>
<dbReference type="Gene3D" id="3.90.480.10">
    <property type="entry name" value="Sulfite Reductase Hemoprotein,Domain 2"/>
    <property type="match status" value="1"/>
</dbReference>
<keyword evidence="2" id="KW-0349">Heme</keyword>
<evidence type="ECO:0000256" key="3">
    <source>
        <dbReference type="ARBA" id="ARBA00022723"/>
    </source>
</evidence>
<dbReference type="SUPFAM" id="SSF56014">
    <property type="entry name" value="Nitrite and sulphite reductase 4Fe-4S domain-like"/>
    <property type="match status" value="2"/>
</dbReference>
<dbReference type="GO" id="GO:0046872">
    <property type="term" value="F:metal ion binding"/>
    <property type="evidence" value="ECO:0007669"/>
    <property type="project" value="UniProtKB-KW"/>
</dbReference>
<dbReference type="EMBL" id="CABFNB010000057">
    <property type="protein sequence ID" value="VTZ60250.1"/>
    <property type="molecule type" value="Genomic_DNA"/>
</dbReference>
<dbReference type="Proteomes" id="UP000507954">
    <property type="component" value="Unassembled WGS sequence"/>
</dbReference>
<evidence type="ECO:0000259" key="7">
    <source>
        <dbReference type="Pfam" id="PF01077"/>
    </source>
</evidence>
<feature type="domain" description="Nitrite/Sulfite reductase ferredoxin-like" evidence="8">
    <location>
        <begin position="330"/>
        <end position="398"/>
    </location>
</feature>
<keyword evidence="5" id="KW-0408">Iron</keyword>
<name>A0A508WRW0_9HYPH</name>
<dbReference type="AlphaFoldDB" id="A0A508WRW0"/>
<dbReference type="GO" id="GO:0020037">
    <property type="term" value="F:heme binding"/>
    <property type="evidence" value="ECO:0007669"/>
    <property type="project" value="InterPro"/>
</dbReference>
<evidence type="ECO:0000256" key="1">
    <source>
        <dbReference type="ARBA" id="ARBA00022485"/>
    </source>
</evidence>
<gene>
    <name evidence="9" type="ORF">EMEDMD4_150029</name>
</gene>
<sequence length="557" mass="62191">MYRYDEFDHTFVSARVEQFRDQVQRRLSGELAEDAFKPLRLMNGVYLQLHAYMLRVAIPYGTLSSRQMRMLAHIARKYDRGYGHFTTRQNIQYNWPRLSDTPDILQELASVEMHALQTSGNCIRNVTADHFAGAAADEVADPRPYAEILRQWSSVHPEFSFLPRKFKISVTGAERDRAAIQVHDIGLHLKKDEDGRLGFVVYVGGGQGRTPMIAKKIRDFLPEEDLLSYTTAIMRVYNLHGRRDNKYKARIKILVHETGAEELARQVEAEFANLKDTELKLPDSDIQAIAAYFAPATLPNRPEGWGNLARWKKADPEFARWVHQNVQPHKHPDYGMVTISLKPIGGIPGDASDEQMDIVAEIAEEYAFDEIRVSHEQNLILPHVALADLEPVYRALVAAGLATANAGLITDIIACPGLDYCALANARSIPVAQEISNRFGSAERQAEIGELKIKISGCINACGHHHVGHIGLLGVEKKGEELYQITLGGSGDEHTSIGEIIGRGFEPEKVTDAVERIVDTYLGLRRDKSETFLEAYRRVGPQPFKDALYGGGAQAAA</sequence>
<evidence type="ECO:0000259" key="8">
    <source>
        <dbReference type="Pfam" id="PF03460"/>
    </source>
</evidence>
<dbReference type="InterPro" id="IPR005117">
    <property type="entry name" value="NiRdtase/SiRdtase_haem-b_fer"/>
</dbReference>
<evidence type="ECO:0000313" key="9">
    <source>
        <dbReference type="EMBL" id="VTZ60250.1"/>
    </source>
</evidence>
<keyword evidence="3" id="KW-0479">Metal-binding</keyword>
<evidence type="ECO:0000256" key="6">
    <source>
        <dbReference type="ARBA" id="ARBA00023014"/>
    </source>
</evidence>
<dbReference type="Pfam" id="PF03460">
    <property type="entry name" value="NIR_SIR_ferr"/>
    <property type="match status" value="2"/>
</dbReference>
<dbReference type="GO" id="GO:0016491">
    <property type="term" value="F:oxidoreductase activity"/>
    <property type="evidence" value="ECO:0007669"/>
    <property type="project" value="UniProtKB-KW"/>
</dbReference>
<feature type="domain" description="Nitrite/sulphite reductase 4Fe-4S" evidence="7">
    <location>
        <begin position="410"/>
        <end position="529"/>
    </location>
</feature>
<dbReference type="RefSeq" id="WP_018208624.1">
    <property type="nucleotide sequence ID" value="NZ_CABFNB010000057.1"/>
</dbReference>
<accession>A0A508WRW0</accession>
<dbReference type="Gene3D" id="3.30.413.10">
    <property type="entry name" value="Sulfite Reductase Hemoprotein, domain 1"/>
    <property type="match status" value="2"/>
</dbReference>
<feature type="domain" description="Nitrite/Sulfite reductase ferredoxin-like" evidence="8">
    <location>
        <begin position="52"/>
        <end position="110"/>
    </location>
</feature>
<dbReference type="GO" id="GO:0051539">
    <property type="term" value="F:4 iron, 4 sulfur cluster binding"/>
    <property type="evidence" value="ECO:0007669"/>
    <property type="project" value="UniProtKB-KW"/>
</dbReference>